<proteinExistence type="predicted"/>
<accession>A0A179HJ52</accession>
<dbReference type="AlphaFoldDB" id="A0A179HJ52"/>
<evidence type="ECO:0000313" key="1">
    <source>
        <dbReference type="EMBL" id="OAQ84950.1"/>
    </source>
</evidence>
<gene>
    <name evidence="1" type="ORF">VFPBJ_03719</name>
    <name evidence="2" type="ORF">VFPFJ_05912</name>
</gene>
<protein>
    <submittedName>
        <fullName evidence="2">Uncharacterized protein</fullName>
    </submittedName>
</protein>
<dbReference type="EMBL" id="LSBH01000002">
    <property type="protein sequence ID" value="OAQ84950.1"/>
    <property type="molecule type" value="Genomic_DNA"/>
</dbReference>
<comment type="caution">
    <text evidence="2">The sequence shown here is derived from an EMBL/GenBank/DDBJ whole genome shotgun (WGS) entry which is preliminary data.</text>
</comment>
<sequence length="66" mass="6993">MLCLDVGSGTSVEGHECWGKVSSFPTQTGSIGSRSPQEIFPASRVALLGLQIKRSTVPTINWLSAC</sequence>
<reference evidence="2 3" key="1">
    <citation type="submission" date="2016-02" db="EMBL/GenBank/DDBJ databases">
        <title>Biosynthesis of antibiotic leucinostatins and their inhibition on Phytophthora in bio-control Purpureocillium lilacinum.</title>
        <authorList>
            <person name="Wang G."/>
            <person name="Liu Z."/>
            <person name="Lin R."/>
            <person name="Li E."/>
            <person name="Mao Z."/>
            <person name="Ling J."/>
            <person name="Yin W."/>
            <person name="Xie B."/>
        </authorList>
    </citation>
    <scope>NUCLEOTIDE SEQUENCE [LARGE SCALE GENOMIC DNA]</scope>
    <source>
        <strain evidence="1">PLBJ-1</strain>
        <strain evidence="2">PLFJ-1</strain>
    </source>
</reference>
<organism evidence="2 3">
    <name type="scientific">Purpureocillium lilacinum</name>
    <name type="common">Paecilomyces lilacinus</name>
    <dbReference type="NCBI Taxonomy" id="33203"/>
    <lineage>
        <taxon>Eukaryota</taxon>
        <taxon>Fungi</taxon>
        <taxon>Dikarya</taxon>
        <taxon>Ascomycota</taxon>
        <taxon>Pezizomycotina</taxon>
        <taxon>Sordariomycetes</taxon>
        <taxon>Hypocreomycetidae</taxon>
        <taxon>Hypocreales</taxon>
        <taxon>Ophiocordycipitaceae</taxon>
        <taxon>Purpureocillium</taxon>
    </lineage>
</organism>
<dbReference type="Proteomes" id="UP000078340">
    <property type="component" value="Unassembled WGS sequence"/>
</dbReference>
<name>A0A179HJ52_PURLI</name>
<dbReference type="EMBL" id="LSBI01000005">
    <property type="protein sequence ID" value="OAQ89500.1"/>
    <property type="molecule type" value="Genomic_DNA"/>
</dbReference>
<evidence type="ECO:0000313" key="2">
    <source>
        <dbReference type="EMBL" id="OAQ89500.1"/>
    </source>
</evidence>
<dbReference type="Proteomes" id="UP000078240">
    <property type="component" value="Unassembled WGS sequence"/>
</dbReference>
<evidence type="ECO:0000313" key="3">
    <source>
        <dbReference type="Proteomes" id="UP000078340"/>
    </source>
</evidence>